<evidence type="ECO:0000256" key="6">
    <source>
        <dbReference type="ARBA" id="ARBA00023002"/>
    </source>
</evidence>
<evidence type="ECO:0000256" key="4">
    <source>
        <dbReference type="ARBA" id="ARBA00022630"/>
    </source>
</evidence>
<dbReference type="NCBIfam" id="TIGR01988">
    <property type="entry name" value="Ubi-OHases"/>
    <property type="match status" value="1"/>
</dbReference>
<dbReference type="PRINTS" id="PR00420">
    <property type="entry name" value="RNGMNOXGNASE"/>
</dbReference>
<dbReference type="Proteomes" id="UP001621714">
    <property type="component" value="Unassembled WGS sequence"/>
</dbReference>
<feature type="domain" description="FAD-binding" evidence="8">
    <location>
        <begin position="7"/>
        <end position="334"/>
    </location>
</feature>
<dbReference type="NCBIfam" id="TIGR01984">
    <property type="entry name" value="UbiH"/>
    <property type="match status" value="1"/>
</dbReference>
<protein>
    <submittedName>
        <fullName evidence="9">2-octaprenyl-6-methoxyphenyl hydroxylase</fullName>
        <ecNumber evidence="9">1.14.13.-</ecNumber>
    </submittedName>
</protein>
<dbReference type="InterPro" id="IPR051205">
    <property type="entry name" value="UbiH/COQ6_monooxygenase"/>
</dbReference>
<reference evidence="9 10" key="1">
    <citation type="submission" date="2024-02" db="EMBL/GenBank/DDBJ databases">
        <title>Marinospirillum sp. MEB 164 isolated from Lonar lake sediment.</title>
        <authorList>
            <person name="Joshi A."/>
            <person name="Thite S."/>
        </authorList>
    </citation>
    <scope>NUCLEOTIDE SEQUENCE [LARGE SCALE GENOMIC DNA]</scope>
    <source>
        <strain evidence="9 10">MEB164</strain>
    </source>
</reference>
<comment type="similarity">
    <text evidence="3">Belongs to the UbiH/COQ6 family.</text>
</comment>
<evidence type="ECO:0000256" key="5">
    <source>
        <dbReference type="ARBA" id="ARBA00022827"/>
    </source>
</evidence>
<comment type="cofactor">
    <cofactor evidence="1">
        <name>FAD</name>
        <dbReference type="ChEBI" id="CHEBI:57692"/>
    </cofactor>
</comment>
<comment type="caution">
    <text evidence="9">The sequence shown here is derived from an EMBL/GenBank/DDBJ whole genome shotgun (WGS) entry which is preliminary data.</text>
</comment>
<evidence type="ECO:0000256" key="7">
    <source>
        <dbReference type="ARBA" id="ARBA00023033"/>
    </source>
</evidence>
<dbReference type="InterPro" id="IPR002938">
    <property type="entry name" value="FAD-bd"/>
</dbReference>
<dbReference type="SUPFAM" id="SSF51905">
    <property type="entry name" value="FAD/NAD(P)-binding domain"/>
    <property type="match status" value="1"/>
</dbReference>
<dbReference type="NCBIfam" id="NF004356">
    <property type="entry name" value="PRK05732.1"/>
    <property type="match status" value="1"/>
</dbReference>
<dbReference type="Pfam" id="PF01494">
    <property type="entry name" value="FAD_binding_3"/>
    <property type="match status" value="1"/>
</dbReference>
<name>A0ABW8PY74_9GAMM</name>
<evidence type="ECO:0000313" key="10">
    <source>
        <dbReference type="Proteomes" id="UP001621714"/>
    </source>
</evidence>
<dbReference type="Gene3D" id="3.50.50.60">
    <property type="entry name" value="FAD/NAD(P)-binding domain"/>
    <property type="match status" value="2"/>
</dbReference>
<evidence type="ECO:0000256" key="3">
    <source>
        <dbReference type="ARBA" id="ARBA00005349"/>
    </source>
</evidence>
<comment type="pathway">
    <text evidence="2">Cofactor biosynthesis; ubiquinone biosynthesis.</text>
</comment>
<dbReference type="RefSeq" id="WP_405337774.1">
    <property type="nucleotide sequence ID" value="NZ_JBANFI010000002.1"/>
</dbReference>
<dbReference type="PANTHER" id="PTHR43876:SF8">
    <property type="entry name" value="2-OCTAPRENYL-6-METHOXYPHENOL HYDROXYLASE"/>
    <property type="match status" value="1"/>
</dbReference>
<keyword evidence="7" id="KW-0503">Monooxygenase</keyword>
<dbReference type="InterPro" id="IPR011295">
    <property type="entry name" value="UbiH"/>
</dbReference>
<dbReference type="InterPro" id="IPR036188">
    <property type="entry name" value="FAD/NAD-bd_sf"/>
</dbReference>
<dbReference type="GO" id="GO:0016491">
    <property type="term" value="F:oxidoreductase activity"/>
    <property type="evidence" value="ECO:0007669"/>
    <property type="project" value="UniProtKB-KW"/>
</dbReference>
<evidence type="ECO:0000259" key="8">
    <source>
        <dbReference type="Pfam" id="PF01494"/>
    </source>
</evidence>
<gene>
    <name evidence="9" type="primary">ubiH</name>
    <name evidence="9" type="synonym">visB</name>
    <name evidence="9" type="ORF">V6U78_04615</name>
</gene>
<dbReference type="EC" id="1.14.13.-" evidence="9"/>
<dbReference type="PANTHER" id="PTHR43876">
    <property type="entry name" value="UBIQUINONE BIOSYNTHESIS MONOOXYGENASE COQ6, MITOCHONDRIAL"/>
    <property type="match status" value="1"/>
</dbReference>
<keyword evidence="6 9" id="KW-0560">Oxidoreductase</keyword>
<keyword evidence="4" id="KW-0285">Flavoprotein</keyword>
<keyword evidence="10" id="KW-1185">Reference proteome</keyword>
<proteinExistence type="inferred from homology"/>
<evidence type="ECO:0000313" key="9">
    <source>
        <dbReference type="EMBL" id="MFK7160317.1"/>
    </source>
</evidence>
<sequence length="412" mass="45664">MQNKLTYDVVVIGGGLVGASLALALRPLQLKVAVLEAQPPEPQAEQDQPLDRSWQPSFDARSSALAWGTRQIYQRLGLWEAIAPHAYPIRHIEVSERGRLGTSHLTAAEQQVEALGYVVPNAWLGQHLWRALQDSDLDLYSPCELQQLRFPCAEQAELEAQGPEGRMTLSARLVVLADGGRSGLKQQLGIQDSIHDYQQTALIANLRLSRPHQGWAYERFTQQGALALLPLQQRQMALVWTHPRAEAERLMQLDDQALLAELQQVTGARAGRIEQIGERFAYPLKKVRAQEQVRQRLVVLGNAAHYLHPVAGQGYNLAIRGVMSLADHLARAQQLAKDQQQDFDPGSLPALQAWAAAREGDQREVIGFSHGLIQLFGQPQAWMAHARAAGLIGLNLFGPARRWLAKKAMGAR</sequence>
<evidence type="ECO:0000256" key="2">
    <source>
        <dbReference type="ARBA" id="ARBA00004749"/>
    </source>
</evidence>
<accession>A0ABW8PY74</accession>
<keyword evidence="5" id="KW-0274">FAD</keyword>
<organism evidence="9 10">
    <name type="scientific">Marinospirillum alkalitolerans</name>
    <dbReference type="NCBI Taxonomy" id="3123374"/>
    <lineage>
        <taxon>Bacteria</taxon>
        <taxon>Pseudomonadati</taxon>
        <taxon>Pseudomonadota</taxon>
        <taxon>Gammaproteobacteria</taxon>
        <taxon>Oceanospirillales</taxon>
        <taxon>Oceanospirillaceae</taxon>
        <taxon>Marinospirillum</taxon>
    </lineage>
</organism>
<dbReference type="InterPro" id="IPR010971">
    <property type="entry name" value="UbiH/COQ6"/>
</dbReference>
<dbReference type="EMBL" id="JBANFI010000002">
    <property type="protein sequence ID" value="MFK7160317.1"/>
    <property type="molecule type" value="Genomic_DNA"/>
</dbReference>
<evidence type="ECO:0000256" key="1">
    <source>
        <dbReference type="ARBA" id="ARBA00001974"/>
    </source>
</evidence>